<protein>
    <submittedName>
        <fullName evidence="2">(diamondback moth) hypothetical protein</fullName>
    </submittedName>
</protein>
<name>A0A8S4FM94_PLUXY</name>
<organism evidence="2 3">
    <name type="scientific">Plutella xylostella</name>
    <name type="common">Diamondback moth</name>
    <name type="synonym">Plutella maculipennis</name>
    <dbReference type="NCBI Taxonomy" id="51655"/>
    <lineage>
        <taxon>Eukaryota</taxon>
        <taxon>Metazoa</taxon>
        <taxon>Ecdysozoa</taxon>
        <taxon>Arthropoda</taxon>
        <taxon>Hexapoda</taxon>
        <taxon>Insecta</taxon>
        <taxon>Pterygota</taxon>
        <taxon>Neoptera</taxon>
        <taxon>Endopterygota</taxon>
        <taxon>Lepidoptera</taxon>
        <taxon>Glossata</taxon>
        <taxon>Ditrysia</taxon>
        <taxon>Yponomeutoidea</taxon>
        <taxon>Plutellidae</taxon>
        <taxon>Plutella</taxon>
    </lineage>
</organism>
<dbReference type="EMBL" id="CAJHNJ030000038">
    <property type="protein sequence ID" value="CAG9129412.1"/>
    <property type="molecule type" value="Genomic_DNA"/>
</dbReference>
<feature type="region of interest" description="Disordered" evidence="1">
    <location>
        <begin position="91"/>
        <end position="112"/>
    </location>
</feature>
<gene>
    <name evidence="2" type="ORF">PLXY2_LOCUS9549</name>
</gene>
<reference evidence="2" key="1">
    <citation type="submission" date="2020-11" db="EMBL/GenBank/DDBJ databases">
        <authorList>
            <person name="Whiteford S."/>
        </authorList>
    </citation>
    <scope>NUCLEOTIDE SEQUENCE</scope>
</reference>
<comment type="caution">
    <text evidence="2">The sequence shown here is derived from an EMBL/GenBank/DDBJ whole genome shotgun (WGS) entry which is preliminary data.</text>
</comment>
<accession>A0A8S4FM94</accession>
<sequence length="122" mass="13486">MELTKETLSFLFLYKKLWSQHGDDAAWNGAAWNGVDETAPPARPWGNKRHQHIKKSTGSASPLYKCWLRNEDVISVSKHLKSAPGRAEHIEADGAAAPNAERGPSAQVDATSHRQMKINLLS</sequence>
<keyword evidence="3" id="KW-1185">Reference proteome</keyword>
<dbReference type="Proteomes" id="UP000653454">
    <property type="component" value="Unassembled WGS sequence"/>
</dbReference>
<evidence type="ECO:0000313" key="3">
    <source>
        <dbReference type="Proteomes" id="UP000653454"/>
    </source>
</evidence>
<dbReference type="AlphaFoldDB" id="A0A8S4FM94"/>
<evidence type="ECO:0000313" key="2">
    <source>
        <dbReference type="EMBL" id="CAG9129412.1"/>
    </source>
</evidence>
<evidence type="ECO:0000256" key="1">
    <source>
        <dbReference type="SAM" id="MobiDB-lite"/>
    </source>
</evidence>
<proteinExistence type="predicted"/>